<protein>
    <submittedName>
        <fullName evidence="1">Uncharacterized protein</fullName>
    </submittedName>
</protein>
<dbReference type="EMBL" id="OX465084">
    <property type="protein sequence ID" value="CAI9295511.1"/>
    <property type="molecule type" value="Genomic_DNA"/>
</dbReference>
<proteinExistence type="predicted"/>
<evidence type="ECO:0000313" key="2">
    <source>
        <dbReference type="Proteomes" id="UP001177003"/>
    </source>
</evidence>
<dbReference type="InterPro" id="IPR032675">
    <property type="entry name" value="LRR_dom_sf"/>
</dbReference>
<name>A0AA36EGD3_LACSI</name>
<dbReference type="PANTHER" id="PTHR16083:SF69">
    <property type="entry name" value="LEUCINE-RICH REPEAT DOMAIN SUPERFAMILY"/>
    <property type="match status" value="1"/>
</dbReference>
<dbReference type="Gene3D" id="3.80.10.10">
    <property type="entry name" value="Ribonuclease Inhibitor"/>
    <property type="match status" value="1"/>
</dbReference>
<dbReference type="PANTHER" id="PTHR16083">
    <property type="entry name" value="LEUCINE RICH REPEAT CONTAINING PROTEIN"/>
    <property type="match status" value="1"/>
</dbReference>
<evidence type="ECO:0000313" key="1">
    <source>
        <dbReference type="EMBL" id="CAI9295511.1"/>
    </source>
</evidence>
<sequence length="224" mass="25143">MSSAVWELPNLKELDLGGNYFSCLSFGLMRIPRLKFLDVSSCTCLVKLSELPSSIAVLKANDCKSLKTFGDTYNCKWLWKVSLFGAHEVGLAAGSMLLDYVLKDFDEELGYGSDKELEQESNEELDPEYVTHVGYVSFSSLRHIISLNSTYNVITISVDQFDFNLIETTRNRIGAKLIPRKNIDDLVQTTKEETGNSEFWDEEVGLTSTITIEPDSSIKIVLLT</sequence>
<dbReference type="SUPFAM" id="SSF52058">
    <property type="entry name" value="L domain-like"/>
    <property type="match status" value="1"/>
</dbReference>
<accession>A0AA36EGD3</accession>
<dbReference type="AlphaFoldDB" id="A0AA36EGD3"/>
<dbReference type="Proteomes" id="UP001177003">
    <property type="component" value="Chromosome 8"/>
</dbReference>
<keyword evidence="2" id="KW-1185">Reference proteome</keyword>
<gene>
    <name evidence="1" type="ORF">LSALG_LOCUS34445</name>
</gene>
<reference evidence="1" key="1">
    <citation type="submission" date="2023-04" db="EMBL/GenBank/DDBJ databases">
        <authorList>
            <person name="Vijverberg K."/>
            <person name="Xiong W."/>
            <person name="Schranz E."/>
        </authorList>
    </citation>
    <scope>NUCLEOTIDE SEQUENCE</scope>
</reference>
<organism evidence="1 2">
    <name type="scientific">Lactuca saligna</name>
    <name type="common">Willowleaf lettuce</name>
    <dbReference type="NCBI Taxonomy" id="75948"/>
    <lineage>
        <taxon>Eukaryota</taxon>
        <taxon>Viridiplantae</taxon>
        <taxon>Streptophyta</taxon>
        <taxon>Embryophyta</taxon>
        <taxon>Tracheophyta</taxon>
        <taxon>Spermatophyta</taxon>
        <taxon>Magnoliopsida</taxon>
        <taxon>eudicotyledons</taxon>
        <taxon>Gunneridae</taxon>
        <taxon>Pentapetalae</taxon>
        <taxon>asterids</taxon>
        <taxon>campanulids</taxon>
        <taxon>Asterales</taxon>
        <taxon>Asteraceae</taxon>
        <taxon>Cichorioideae</taxon>
        <taxon>Cichorieae</taxon>
        <taxon>Lactucinae</taxon>
        <taxon>Lactuca</taxon>
    </lineage>
</organism>